<name>A0A087T7G9_STEMI</name>
<dbReference type="STRING" id="407821.A0A087T7G9"/>
<dbReference type="EMBL" id="KK113793">
    <property type="protein sequence ID" value="KFM61058.1"/>
    <property type="molecule type" value="Genomic_DNA"/>
</dbReference>
<dbReference type="GO" id="GO:0032266">
    <property type="term" value="F:phosphatidylinositol-3-phosphate binding"/>
    <property type="evidence" value="ECO:0007669"/>
    <property type="project" value="InterPro"/>
</dbReference>
<evidence type="ECO:0000313" key="1">
    <source>
        <dbReference type="EMBL" id="KFM61058.1"/>
    </source>
</evidence>
<organism evidence="1 2">
    <name type="scientific">Stegodyphus mimosarum</name>
    <name type="common">African social velvet spider</name>
    <dbReference type="NCBI Taxonomy" id="407821"/>
    <lineage>
        <taxon>Eukaryota</taxon>
        <taxon>Metazoa</taxon>
        <taxon>Ecdysozoa</taxon>
        <taxon>Arthropoda</taxon>
        <taxon>Chelicerata</taxon>
        <taxon>Arachnida</taxon>
        <taxon>Araneae</taxon>
        <taxon>Araneomorphae</taxon>
        <taxon>Entelegynae</taxon>
        <taxon>Eresoidea</taxon>
        <taxon>Eresidae</taxon>
        <taxon>Stegodyphus</taxon>
    </lineage>
</organism>
<dbReference type="OrthoDB" id="6514509at2759"/>
<dbReference type="InterPro" id="IPR028730">
    <property type="entry name" value="ZFYVE26"/>
</dbReference>
<sequence>MLNLCDRLLGKIKPRRSGKISLEIDYSLFISMIKSLLMNAKVKCHQVQDSEGEALADLYFRHLDIMKLLVNANCKHLLPREALINTDIVRKLRDKLLEEERMNLALEVSTKFNLEKTGVWSTWGLFCLKAGDWSTARIKFQQCLKVLNDKNDQNQENPLLNKILAVLENSKFPGTQKAATIFNSLSTLKNIKSG</sequence>
<reference evidence="1 2" key="1">
    <citation type="submission" date="2013-11" db="EMBL/GenBank/DDBJ databases">
        <title>Genome sequencing of Stegodyphus mimosarum.</title>
        <authorList>
            <person name="Bechsgaard J."/>
        </authorList>
    </citation>
    <scope>NUCLEOTIDE SEQUENCE [LARGE SCALE GENOMIC DNA]</scope>
</reference>
<dbReference type="Proteomes" id="UP000054359">
    <property type="component" value="Unassembled WGS sequence"/>
</dbReference>
<dbReference type="GO" id="GO:0000281">
    <property type="term" value="P:mitotic cytokinesis"/>
    <property type="evidence" value="ECO:0007669"/>
    <property type="project" value="InterPro"/>
</dbReference>
<dbReference type="GO" id="GO:0005765">
    <property type="term" value="C:lysosomal membrane"/>
    <property type="evidence" value="ECO:0007669"/>
    <property type="project" value="TreeGrafter"/>
</dbReference>
<proteinExistence type="predicted"/>
<dbReference type="PANTHER" id="PTHR46591">
    <property type="entry name" value="ZINC FINGER FYVE DOMAIN-CONTAINING PROTEIN 26"/>
    <property type="match status" value="1"/>
</dbReference>
<accession>A0A087T7G9</accession>
<protein>
    <submittedName>
        <fullName evidence="1">Zinc finger FYVE domain-containing protein 26</fullName>
    </submittedName>
</protein>
<feature type="non-terminal residue" evidence="1">
    <location>
        <position position="194"/>
    </location>
</feature>
<keyword evidence="2" id="KW-1185">Reference proteome</keyword>
<dbReference type="GO" id="GO:0030496">
    <property type="term" value="C:midbody"/>
    <property type="evidence" value="ECO:0007669"/>
    <property type="project" value="TreeGrafter"/>
</dbReference>
<dbReference type="GO" id="GO:0000724">
    <property type="term" value="P:double-strand break repair via homologous recombination"/>
    <property type="evidence" value="ECO:0007669"/>
    <property type="project" value="InterPro"/>
</dbReference>
<dbReference type="GO" id="GO:0032465">
    <property type="term" value="P:regulation of cytokinesis"/>
    <property type="evidence" value="ECO:0007669"/>
    <property type="project" value="TreeGrafter"/>
</dbReference>
<gene>
    <name evidence="1" type="ORF">X975_24340</name>
</gene>
<dbReference type="PANTHER" id="PTHR46591:SF1">
    <property type="entry name" value="ZINC FINGER FYVE DOMAIN-CONTAINING PROTEIN 26"/>
    <property type="match status" value="1"/>
</dbReference>
<evidence type="ECO:0000313" key="2">
    <source>
        <dbReference type="Proteomes" id="UP000054359"/>
    </source>
</evidence>
<dbReference type="GO" id="GO:0005813">
    <property type="term" value="C:centrosome"/>
    <property type="evidence" value="ECO:0007669"/>
    <property type="project" value="TreeGrafter"/>
</dbReference>
<dbReference type="AlphaFoldDB" id="A0A087T7G9"/>